<dbReference type="NCBIfam" id="NF000642">
    <property type="entry name" value="PRK00024.1"/>
    <property type="match status" value="1"/>
</dbReference>
<dbReference type="SUPFAM" id="SSF47781">
    <property type="entry name" value="RuvA domain 2-like"/>
    <property type="match status" value="1"/>
</dbReference>
<dbReference type="Proteomes" id="UP000073601">
    <property type="component" value="Unassembled WGS sequence"/>
</dbReference>
<dbReference type="InterPro" id="IPR020891">
    <property type="entry name" value="UPF0758_CS"/>
</dbReference>
<dbReference type="InterPro" id="IPR046778">
    <property type="entry name" value="UPF0758_N"/>
</dbReference>
<dbReference type="Gene3D" id="1.10.150.20">
    <property type="entry name" value="5' to 3' exonuclease, C-terminal subdomain"/>
    <property type="match status" value="1"/>
</dbReference>
<dbReference type="PROSITE" id="PS50249">
    <property type="entry name" value="MPN"/>
    <property type="match status" value="1"/>
</dbReference>
<dbReference type="SUPFAM" id="SSF102712">
    <property type="entry name" value="JAB1/MPN domain"/>
    <property type="match status" value="1"/>
</dbReference>
<dbReference type="CDD" id="cd08071">
    <property type="entry name" value="MPN_DUF2466"/>
    <property type="match status" value="1"/>
</dbReference>
<evidence type="ECO:0000256" key="6">
    <source>
        <dbReference type="RuleBase" id="RU003797"/>
    </source>
</evidence>
<evidence type="ECO:0000256" key="4">
    <source>
        <dbReference type="ARBA" id="ARBA00022833"/>
    </source>
</evidence>
<dbReference type="OrthoDB" id="9804482at2"/>
<evidence type="ECO:0000313" key="8">
    <source>
        <dbReference type="EMBL" id="CZF82833.1"/>
    </source>
</evidence>
<evidence type="ECO:0000313" key="9">
    <source>
        <dbReference type="Proteomes" id="UP000073601"/>
    </source>
</evidence>
<reference evidence="9" key="1">
    <citation type="submission" date="2016-02" db="EMBL/GenBank/DDBJ databases">
        <authorList>
            <person name="Rodrigo-Torres Lidia"/>
            <person name="Arahal R.David."/>
        </authorList>
    </citation>
    <scope>NUCLEOTIDE SEQUENCE [LARGE SCALE GENOMIC DNA]</scope>
    <source>
        <strain evidence="9">CECT 8713</strain>
    </source>
</reference>
<protein>
    <recommendedName>
        <fullName evidence="7">MPN domain-containing protein</fullName>
    </recommendedName>
</protein>
<keyword evidence="4" id="KW-0862">Zinc</keyword>
<keyword evidence="1" id="KW-0645">Protease</keyword>
<dbReference type="Pfam" id="PF04002">
    <property type="entry name" value="RadC"/>
    <property type="match status" value="1"/>
</dbReference>
<dbReference type="InterPro" id="IPR025657">
    <property type="entry name" value="RadC_JAB"/>
</dbReference>
<dbReference type="InterPro" id="IPR001405">
    <property type="entry name" value="UPF0758"/>
</dbReference>
<dbReference type="GO" id="GO:0046872">
    <property type="term" value="F:metal ion binding"/>
    <property type="evidence" value="ECO:0007669"/>
    <property type="project" value="UniProtKB-KW"/>
</dbReference>
<proteinExistence type="inferred from homology"/>
<dbReference type="PROSITE" id="PS01302">
    <property type="entry name" value="UPF0758"/>
    <property type="match status" value="1"/>
</dbReference>
<dbReference type="GO" id="GO:0006508">
    <property type="term" value="P:proteolysis"/>
    <property type="evidence" value="ECO:0007669"/>
    <property type="project" value="UniProtKB-KW"/>
</dbReference>
<dbReference type="EMBL" id="FIZY01000020">
    <property type="protein sequence ID" value="CZF82833.1"/>
    <property type="molecule type" value="Genomic_DNA"/>
</dbReference>
<dbReference type="InterPro" id="IPR010994">
    <property type="entry name" value="RuvA_2-like"/>
</dbReference>
<dbReference type="AlphaFoldDB" id="A0A128F7P5"/>
<dbReference type="GO" id="GO:0008237">
    <property type="term" value="F:metallopeptidase activity"/>
    <property type="evidence" value="ECO:0007669"/>
    <property type="project" value="UniProtKB-KW"/>
</dbReference>
<dbReference type="Pfam" id="PF20582">
    <property type="entry name" value="UPF0758_N"/>
    <property type="match status" value="1"/>
</dbReference>
<dbReference type="InterPro" id="IPR037518">
    <property type="entry name" value="MPN"/>
</dbReference>
<keyword evidence="3" id="KW-0378">Hydrolase</keyword>
<dbReference type="PANTHER" id="PTHR30471">
    <property type="entry name" value="DNA REPAIR PROTEIN RADC"/>
    <property type="match status" value="1"/>
</dbReference>
<evidence type="ECO:0000256" key="2">
    <source>
        <dbReference type="ARBA" id="ARBA00022723"/>
    </source>
</evidence>
<dbReference type="RefSeq" id="WP_062709710.1">
    <property type="nucleotide sequence ID" value="NZ_CAWRCI010000020.1"/>
</dbReference>
<evidence type="ECO:0000256" key="5">
    <source>
        <dbReference type="ARBA" id="ARBA00023049"/>
    </source>
</evidence>
<gene>
    <name evidence="8" type="ORF">GMA8713_02379</name>
</gene>
<dbReference type="PANTHER" id="PTHR30471:SF3">
    <property type="entry name" value="UPF0758 PROTEIN YEES-RELATED"/>
    <property type="match status" value="1"/>
</dbReference>
<evidence type="ECO:0000256" key="3">
    <source>
        <dbReference type="ARBA" id="ARBA00022801"/>
    </source>
</evidence>
<dbReference type="NCBIfam" id="TIGR00608">
    <property type="entry name" value="radc"/>
    <property type="match status" value="1"/>
</dbReference>
<name>A0A128F7P5_9GAMM</name>
<evidence type="ECO:0000256" key="1">
    <source>
        <dbReference type="ARBA" id="ARBA00022670"/>
    </source>
</evidence>
<evidence type="ECO:0000259" key="7">
    <source>
        <dbReference type="PROSITE" id="PS50249"/>
    </source>
</evidence>
<organism evidence="8 9">
    <name type="scientific">Grimontia marina</name>
    <dbReference type="NCBI Taxonomy" id="646534"/>
    <lineage>
        <taxon>Bacteria</taxon>
        <taxon>Pseudomonadati</taxon>
        <taxon>Pseudomonadota</taxon>
        <taxon>Gammaproteobacteria</taxon>
        <taxon>Vibrionales</taxon>
        <taxon>Vibrionaceae</taxon>
        <taxon>Grimontia</taxon>
    </lineage>
</organism>
<feature type="domain" description="MPN" evidence="7">
    <location>
        <begin position="102"/>
        <end position="224"/>
    </location>
</feature>
<accession>A0A128F7P5</accession>
<keyword evidence="9" id="KW-1185">Reference proteome</keyword>
<dbReference type="Gene3D" id="3.40.140.10">
    <property type="entry name" value="Cytidine Deaminase, domain 2"/>
    <property type="match status" value="1"/>
</dbReference>
<comment type="similarity">
    <text evidence="6">Belongs to the UPF0758 family.</text>
</comment>
<keyword evidence="5" id="KW-0482">Metalloprotease</keyword>
<keyword evidence="2" id="KW-0479">Metal-binding</keyword>
<sequence length="224" mass="24831">MSLKNMPEECRPREKLLARGSESLTNAELLAIFLRTGVKGMNAIELASYLLEDFGSLRGLMQAELKQFSERKGLGSAKYAQLQAVLELSKRHLGETLAREDALSSPAHTARYLSVKLRDRPREAFLVLYLDNQNRPIKDEILFEGTINAAGVYPREVVRRCLDLGANAVILAHNHPSGVAEPSAADRHITNRIGDALALMDIRLLDHMVIGDGDVVSFAERGWI</sequence>